<organism evidence="3 4">
    <name type="scientific">Natrarchaeobius chitinivorans</name>
    <dbReference type="NCBI Taxonomy" id="1679083"/>
    <lineage>
        <taxon>Archaea</taxon>
        <taxon>Methanobacteriati</taxon>
        <taxon>Methanobacteriota</taxon>
        <taxon>Stenosarchaea group</taxon>
        <taxon>Halobacteria</taxon>
        <taxon>Halobacteriales</taxon>
        <taxon>Natrialbaceae</taxon>
        <taxon>Natrarchaeobius</taxon>
    </lineage>
</organism>
<dbReference type="PANTHER" id="PTHR43639:SF1">
    <property type="entry name" value="SHORT-CHAIN DEHYDROGENASE_REDUCTASE FAMILY PROTEIN"/>
    <property type="match status" value="1"/>
</dbReference>
<name>A0A3N6M759_NATCH</name>
<dbReference type="PRINTS" id="PR00081">
    <property type="entry name" value="GDHRDH"/>
</dbReference>
<dbReference type="PRINTS" id="PR00080">
    <property type="entry name" value="SDRFAMILY"/>
</dbReference>
<dbReference type="CDD" id="cd05233">
    <property type="entry name" value="SDR_c"/>
    <property type="match status" value="1"/>
</dbReference>
<dbReference type="Proteomes" id="UP000281431">
    <property type="component" value="Unassembled WGS sequence"/>
</dbReference>
<evidence type="ECO:0000256" key="1">
    <source>
        <dbReference type="ARBA" id="ARBA00006484"/>
    </source>
</evidence>
<dbReference type="InterPro" id="IPR036291">
    <property type="entry name" value="NAD(P)-bd_dom_sf"/>
</dbReference>
<dbReference type="SUPFAM" id="SSF51735">
    <property type="entry name" value="NAD(P)-binding Rossmann-fold domains"/>
    <property type="match status" value="1"/>
</dbReference>
<dbReference type="PROSITE" id="PS00061">
    <property type="entry name" value="ADH_SHORT"/>
    <property type="match status" value="1"/>
</dbReference>
<accession>A0A3N6M759</accession>
<reference evidence="3 4" key="1">
    <citation type="submission" date="2018-10" db="EMBL/GenBank/DDBJ databases">
        <title>Natrarchaeobius chitinivorans gen. nov., sp. nov., and Natrarchaeobius haloalkaliphilus sp. nov., alkaliphilic, chitin-utilizing haloarchaea from hypersaline alkaline lakes.</title>
        <authorList>
            <person name="Sorokin D.Y."/>
            <person name="Elcheninov A.G."/>
            <person name="Kostrikina N.A."/>
            <person name="Bale N.J."/>
            <person name="Sinninghe Damste J.S."/>
            <person name="Khijniak T.V."/>
            <person name="Kublanov I.V."/>
            <person name="Toshchakov S.V."/>
        </authorList>
    </citation>
    <scope>NUCLEOTIDE SEQUENCE [LARGE SCALE GENOMIC DNA]</scope>
    <source>
        <strain evidence="3 4">AArcht7</strain>
    </source>
</reference>
<comment type="similarity">
    <text evidence="1">Belongs to the short-chain dehydrogenases/reductases (SDR) family.</text>
</comment>
<dbReference type="InterPro" id="IPR002347">
    <property type="entry name" value="SDR_fam"/>
</dbReference>
<dbReference type="AlphaFoldDB" id="A0A3N6M759"/>
<evidence type="ECO:0000256" key="2">
    <source>
        <dbReference type="ARBA" id="ARBA00023002"/>
    </source>
</evidence>
<dbReference type="GO" id="GO:0016491">
    <property type="term" value="F:oxidoreductase activity"/>
    <property type="evidence" value="ECO:0007669"/>
    <property type="project" value="UniProtKB-KW"/>
</dbReference>
<dbReference type="FunFam" id="3.40.50.720:FF:000084">
    <property type="entry name" value="Short-chain dehydrogenase reductase"/>
    <property type="match status" value="1"/>
</dbReference>
<evidence type="ECO:0000313" key="3">
    <source>
        <dbReference type="EMBL" id="RQG99448.1"/>
    </source>
</evidence>
<keyword evidence="2" id="KW-0560">Oxidoreductase</keyword>
<protein>
    <submittedName>
        <fullName evidence="3">SDR family oxidoreductase</fullName>
    </submittedName>
</protein>
<dbReference type="Gene3D" id="3.40.50.720">
    <property type="entry name" value="NAD(P)-binding Rossmann-like Domain"/>
    <property type="match status" value="1"/>
</dbReference>
<proteinExistence type="inferred from homology"/>
<dbReference type="OrthoDB" id="194879at2157"/>
<dbReference type="EMBL" id="REFZ01000009">
    <property type="protein sequence ID" value="RQG99448.1"/>
    <property type="molecule type" value="Genomic_DNA"/>
</dbReference>
<keyword evidence="4" id="KW-1185">Reference proteome</keyword>
<dbReference type="InterPro" id="IPR020904">
    <property type="entry name" value="Sc_DH/Rdtase_CS"/>
</dbReference>
<comment type="caution">
    <text evidence="3">The sequence shown here is derived from an EMBL/GenBank/DDBJ whole genome shotgun (WGS) entry which is preliminary data.</text>
</comment>
<dbReference type="Pfam" id="PF13561">
    <property type="entry name" value="adh_short_C2"/>
    <property type="match status" value="1"/>
</dbReference>
<gene>
    <name evidence="3" type="ORF">EA472_14590</name>
</gene>
<sequence length="241" mass="25618">MSDRAAVVTGGAVGIGREISETLAADGFHVVVFDVQDAAETIESIREAGGSAEYRRADVTNEESLEEAFDGLSVDVLVNNAGYFEPLVTDKKRFDEIEREEWERVFDVNVTGVFLTSKAAITRMSEGGSIVNISSNVAVTGVPGFLHYVASKAAVLGLTRSMATELGDDGIRVNAVMPGLTTSPASLQAGEEFWDAIVDQQDLDRRVTPSDIASAVSYLATEESGIVTGQALNVDGGFVNY</sequence>
<dbReference type="PANTHER" id="PTHR43639">
    <property type="entry name" value="OXIDOREDUCTASE, SHORT-CHAIN DEHYDROGENASE/REDUCTASE FAMILY (AFU_ORTHOLOGUE AFUA_5G02870)"/>
    <property type="match status" value="1"/>
</dbReference>
<evidence type="ECO:0000313" key="4">
    <source>
        <dbReference type="Proteomes" id="UP000281431"/>
    </source>
</evidence>